<evidence type="ECO:0000256" key="1">
    <source>
        <dbReference type="SAM" id="Phobius"/>
    </source>
</evidence>
<protein>
    <recommendedName>
        <fullName evidence="4">DUF4367 domain-containing protein</fullName>
    </recommendedName>
</protein>
<keyword evidence="3" id="KW-1185">Reference proteome</keyword>
<dbReference type="RefSeq" id="WP_317946227.1">
    <property type="nucleotide sequence ID" value="NZ_JAUBDI010000023.1"/>
</dbReference>
<keyword evidence="1" id="KW-0812">Transmembrane</keyword>
<accession>A0ABU4GD14</accession>
<organism evidence="2 3">
    <name type="scientific">Sporosarcina saromensis</name>
    <dbReference type="NCBI Taxonomy" id="359365"/>
    <lineage>
        <taxon>Bacteria</taxon>
        <taxon>Bacillati</taxon>
        <taxon>Bacillota</taxon>
        <taxon>Bacilli</taxon>
        <taxon>Bacillales</taxon>
        <taxon>Caryophanaceae</taxon>
        <taxon>Sporosarcina</taxon>
    </lineage>
</organism>
<evidence type="ECO:0000313" key="2">
    <source>
        <dbReference type="EMBL" id="MDW0114870.1"/>
    </source>
</evidence>
<dbReference type="SUPFAM" id="SSF63829">
    <property type="entry name" value="Calcium-dependent phosphotriesterase"/>
    <property type="match status" value="1"/>
</dbReference>
<feature type="transmembrane region" description="Helical" evidence="1">
    <location>
        <begin position="44"/>
        <end position="67"/>
    </location>
</feature>
<evidence type="ECO:0008006" key="4">
    <source>
        <dbReference type="Google" id="ProtNLM"/>
    </source>
</evidence>
<reference evidence="2 3" key="1">
    <citation type="submission" date="2023-06" db="EMBL/GenBank/DDBJ databases">
        <title>Sporosarcina sp. nov., isolated from Korean traditional fermented seafood 'Jeotgal'.</title>
        <authorList>
            <person name="Yang A.I."/>
            <person name="Shin N.-R."/>
        </authorList>
    </citation>
    <scope>NUCLEOTIDE SEQUENCE [LARGE SCALE GENOMIC DNA]</scope>
    <source>
        <strain evidence="2 3">KCTC13119</strain>
    </source>
</reference>
<name>A0ABU4GD14_9BACL</name>
<proteinExistence type="predicted"/>
<gene>
    <name evidence="2" type="ORF">QT711_16865</name>
</gene>
<evidence type="ECO:0000313" key="3">
    <source>
        <dbReference type="Proteomes" id="UP001282284"/>
    </source>
</evidence>
<dbReference type="Gene3D" id="2.120.10.30">
    <property type="entry name" value="TolB, C-terminal domain"/>
    <property type="match status" value="1"/>
</dbReference>
<dbReference type="InterPro" id="IPR011042">
    <property type="entry name" value="6-blade_b-propeller_TolB-like"/>
</dbReference>
<keyword evidence="1" id="KW-0472">Membrane</keyword>
<comment type="caution">
    <text evidence="2">The sequence shown here is derived from an EMBL/GenBank/DDBJ whole genome shotgun (WGS) entry which is preliminary data.</text>
</comment>
<keyword evidence="1" id="KW-1133">Transmembrane helix</keyword>
<dbReference type="EMBL" id="JAUBDI010000023">
    <property type="protein sequence ID" value="MDW0114870.1"/>
    <property type="molecule type" value="Genomic_DNA"/>
</dbReference>
<dbReference type="Proteomes" id="UP001282284">
    <property type="component" value="Unassembled WGS sequence"/>
</dbReference>
<sequence length="396" mass="45899">MIDPSEKDMEFLESLRNRPDKDPNKEFVAQLQRRLIQPTRKKRFALVPITITSFTLITFLAVTFLFFNQPSSENPLVFDNTETMDKTKSKENLSEDEIPIADQEEARILLEIPYGEARSEIGMPEKRPGGSDRTTESFFVKDNVFYVLDNAARKIVVTQVNGYLYTIQLNDTEKTEWYRDIFVDDDNNVYVLDSTNRKVIMYNKDGELKEQYPILTDMLNPTSLFVNEQKEIIVQDARPLMENLMTRETIKFPHSFEQDDIIVDVLHKNMETEEISIQEDGSVKKITVSFDHTTGGIKMLDIRSNQLIFEKTEVADTHKIMAEFHVYVINKDGTVLGAVREPHEQAAYYSSHTLRMEDKKIYYLSAGANSVVIYELIPGKQFEKKLQDRIDAFLNE</sequence>